<dbReference type="Proteomes" id="UP000799539">
    <property type="component" value="Unassembled WGS sequence"/>
</dbReference>
<accession>A0A6A6F2B9</accession>
<protein>
    <recommendedName>
        <fullName evidence="3">AMP-dependent synthetase/ligase domain-containing protein</fullName>
    </recommendedName>
</protein>
<proteinExistence type="predicted"/>
<organism evidence="4 5">
    <name type="scientific">Cercospora zeae-maydis SCOH1-5</name>
    <dbReference type="NCBI Taxonomy" id="717836"/>
    <lineage>
        <taxon>Eukaryota</taxon>
        <taxon>Fungi</taxon>
        <taxon>Dikarya</taxon>
        <taxon>Ascomycota</taxon>
        <taxon>Pezizomycotina</taxon>
        <taxon>Dothideomycetes</taxon>
        <taxon>Dothideomycetidae</taxon>
        <taxon>Mycosphaerellales</taxon>
        <taxon>Mycosphaerellaceae</taxon>
        <taxon>Cercospora</taxon>
    </lineage>
</organism>
<dbReference type="AlphaFoldDB" id="A0A6A6F2B9"/>
<keyword evidence="5" id="KW-1185">Reference proteome</keyword>
<dbReference type="PANTHER" id="PTHR45527">
    <property type="entry name" value="NONRIBOSOMAL PEPTIDE SYNTHETASE"/>
    <property type="match status" value="1"/>
</dbReference>
<dbReference type="OrthoDB" id="416786at2759"/>
<reference evidence="4" key="1">
    <citation type="journal article" date="2020" name="Stud. Mycol.">
        <title>101 Dothideomycetes genomes: a test case for predicting lifestyles and emergence of pathogens.</title>
        <authorList>
            <person name="Haridas S."/>
            <person name="Albert R."/>
            <person name="Binder M."/>
            <person name="Bloem J."/>
            <person name="Labutti K."/>
            <person name="Salamov A."/>
            <person name="Andreopoulos B."/>
            <person name="Baker S."/>
            <person name="Barry K."/>
            <person name="Bills G."/>
            <person name="Bluhm B."/>
            <person name="Cannon C."/>
            <person name="Castanera R."/>
            <person name="Culley D."/>
            <person name="Daum C."/>
            <person name="Ezra D."/>
            <person name="Gonzalez J."/>
            <person name="Henrissat B."/>
            <person name="Kuo A."/>
            <person name="Liang C."/>
            <person name="Lipzen A."/>
            <person name="Lutzoni F."/>
            <person name="Magnuson J."/>
            <person name="Mondo S."/>
            <person name="Nolan M."/>
            <person name="Ohm R."/>
            <person name="Pangilinan J."/>
            <person name="Park H.-J."/>
            <person name="Ramirez L."/>
            <person name="Alfaro M."/>
            <person name="Sun H."/>
            <person name="Tritt A."/>
            <person name="Yoshinaga Y."/>
            <person name="Zwiers L.-H."/>
            <person name="Turgeon B."/>
            <person name="Goodwin S."/>
            <person name="Spatafora J."/>
            <person name="Crous P."/>
            <person name="Grigoriev I."/>
        </authorList>
    </citation>
    <scope>NUCLEOTIDE SEQUENCE</scope>
    <source>
        <strain evidence="4">SCOH1-5</strain>
    </source>
</reference>
<dbReference type="SUPFAM" id="SSF56801">
    <property type="entry name" value="Acetyl-CoA synthetase-like"/>
    <property type="match status" value="1"/>
</dbReference>
<dbReference type="PROSITE" id="PS00455">
    <property type="entry name" value="AMP_BINDING"/>
    <property type="match status" value="1"/>
</dbReference>
<dbReference type="InterPro" id="IPR020845">
    <property type="entry name" value="AMP-binding_CS"/>
</dbReference>
<dbReference type="Gene3D" id="3.30.300.30">
    <property type="match status" value="1"/>
</dbReference>
<keyword evidence="1" id="KW-0596">Phosphopantetheine</keyword>
<dbReference type="GO" id="GO:0005737">
    <property type="term" value="C:cytoplasm"/>
    <property type="evidence" value="ECO:0007669"/>
    <property type="project" value="TreeGrafter"/>
</dbReference>
<dbReference type="EMBL" id="ML992697">
    <property type="protein sequence ID" value="KAF2208095.1"/>
    <property type="molecule type" value="Genomic_DNA"/>
</dbReference>
<dbReference type="InterPro" id="IPR042099">
    <property type="entry name" value="ANL_N_sf"/>
</dbReference>
<sequence length="420" mass="46533">MDIDFDLEAVPTTNAISRPEDPALIAFTSGTTGTPKGIVQTQEAIVTMSVVLAQSLKVRNTSRVSQLHPYLFDVAMMEIGMCLSTGATICLTERGDMMLPSAGELGPELAKARVSHTIVSPTMLNMMEPAEIPTVRVLGVMGEPLGRNAVEKWASCESRSFYQLWGATEACILQTITTPITKTDHPQNIGHPLPGACRLWITDPACPDILLEDGEVGEIIVESRALATGYLGRDDDSASVFLHHSKWLENKSQGRLYRTGDRGRKEADGSVTFLGRSDSQINFHGERVELGEIEYYLERSRPAGVLDCFAAFDDSRQIIIGFVSGTRVTRSPIPRGDLVLDWDDAVVGKKTLAEFAERLLSDGNLPDYMVPRFWVPIHKRPLTASGKTDRSLLRQVIREIDDARWKEFELRPTAMPLYHY</sequence>
<evidence type="ECO:0000259" key="3">
    <source>
        <dbReference type="Pfam" id="PF00501"/>
    </source>
</evidence>
<dbReference type="GO" id="GO:0044550">
    <property type="term" value="P:secondary metabolite biosynthetic process"/>
    <property type="evidence" value="ECO:0007669"/>
    <property type="project" value="TreeGrafter"/>
</dbReference>
<dbReference type="GO" id="GO:0043041">
    <property type="term" value="P:amino acid activation for nonribosomal peptide biosynthetic process"/>
    <property type="evidence" value="ECO:0007669"/>
    <property type="project" value="TreeGrafter"/>
</dbReference>
<dbReference type="InterPro" id="IPR045851">
    <property type="entry name" value="AMP-bd_C_sf"/>
</dbReference>
<dbReference type="PANTHER" id="PTHR45527:SF1">
    <property type="entry name" value="FATTY ACID SYNTHASE"/>
    <property type="match status" value="1"/>
</dbReference>
<gene>
    <name evidence="4" type="ORF">CERZMDRAFT_50012</name>
</gene>
<name>A0A6A6F2B9_9PEZI</name>
<evidence type="ECO:0000313" key="5">
    <source>
        <dbReference type="Proteomes" id="UP000799539"/>
    </source>
</evidence>
<dbReference type="Pfam" id="PF00501">
    <property type="entry name" value="AMP-binding"/>
    <property type="match status" value="1"/>
</dbReference>
<dbReference type="InterPro" id="IPR000873">
    <property type="entry name" value="AMP-dep_synth/lig_dom"/>
</dbReference>
<dbReference type="Gene3D" id="3.40.50.12780">
    <property type="entry name" value="N-terminal domain of ligase-like"/>
    <property type="match status" value="1"/>
</dbReference>
<evidence type="ECO:0000256" key="1">
    <source>
        <dbReference type="ARBA" id="ARBA00022450"/>
    </source>
</evidence>
<feature type="domain" description="AMP-dependent synthetase/ligase" evidence="3">
    <location>
        <begin position="12"/>
        <end position="231"/>
    </location>
</feature>
<evidence type="ECO:0000256" key="2">
    <source>
        <dbReference type="ARBA" id="ARBA00022553"/>
    </source>
</evidence>
<keyword evidence="2" id="KW-0597">Phosphoprotein</keyword>
<evidence type="ECO:0000313" key="4">
    <source>
        <dbReference type="EMBL" id="KAF2208095.1"/>
    </source>
</evidence>
<dbReference type="GO" id="GO:0031177">
    <property type="term" value="F:phosphopantetheine binding"/>
    <property type="evidence" value="ECO:0007669"/>
    <property type="project" value="TreeGrafter"/>
</dbReference>